<evidence type="ECO:0000256" key="1">
    <source>
        <dbReference type="ARBA" id="ARBA00004141"/>
    </source>
</evidence>
<keyword evidence="3 6" id="KW-0812">Transmembrane</keyword>
<feature type="transmembrane region" description="Helical" evidence="6">
    <location>
        <begin position="225"/>
        <end position="247"/>
    </location>
</feature>
<dbReference type="GO" id="GO:0016020">
    <property type="term" value="C:membrane"/>
    <property type="evidence" value="ECO:0007669"/>
    <property type="project" value="UniProtKB-SubCell"/>
</dbReference>
<name>A0A9D9I3D3_9BACT</name>
<comment type="caution">
    <text evidence="7">The sequence shown here is derived from an EMBL/GenBank/DDBJ whole genome shotgun (WGS) entry which is preliminary data.</text>
</comment>
<comment type="similarity">
    <text evidence="6">Belongs to the inorganic phosphate transporter (PiT) (TC 2.A.20) family.</text>
</comment>
<dbReference type="GO" id="GO:0035435">
    <property type="term" value="P:phosphate ion transmembrane transport"/>
    <property type="evidence" value="ECO:0007669"/>
    <property type="project" value="TreeGrafter"/>
</dbReference>
<dbReference type="AlphaFoldDB" id="A0A9D9I3D3"/>
<feature type="transmembrane region" description="Helical" evidence="6">
    <location>
        <begin position="77"/>
        <end position="98"/>
    </location>
</feature>
<organism evidence="7 8">
    <name type="scientific">Candidatus Merdivivens pullistercoris</name>
    <dbReference type="NCBI Taxonomy" id="2840873"/>
    <lineage>
        <taxon>Bacteria</taxon>
        <taxon>Pseudomonadati</taxon>
        <taxon>Bacteroidota</taxon>
        <taxon>Bacteroidia</taxon>
        <taxon>Bacteroidales</taxon>
        <taxon>Muribaculaceae</taxon>
        <taxon>Muribaculaceae incertae sedis</taxon>
        <taxon>Candidatus Merdivivens</taxon>
    </lineage>
</organism>
<keyword evidence="2 6" id="KW-0813">Transport</keyword>
<reference evidence="7" key="1">
    <citation type="submission" date="2020-10" db="EMBL/GenBank/DDBJ databases">
        <authorList>
            <person name="Gilroy R."/>
        </authorList>
    </citation>
    <scope>NUCLEOTIDE SEQUENCE</scope>
    <source>
        <strain evidence="7">10037</strain>
    </source>
</reference>
<feature type="transmembrane region" description="Helical" evidence="6">
    <location>
        <begin position="405"/>
        <end position="425"/>
    </location>
</feature>
<feature type="transmembrane region" description="Helical" evidence="6">
    <location>
        <begin position="489"/>
        <end position="508"/>
    </location>
</feature>
<dbReference type="PANTHER" id="PTHR11101">
    <property type="entry name" value="PHOSPHATE TRANSPORTER"/>
    <property type="match status" value="1"/>
</dbReference>
<feature type="transmembrane region" description="Helical" evidence="6">
    <location>
        <begin position="310"/>
        <end position="329"/>
    </location>
</feature>
<dbReference type="Pfam" id="PF01384">
    <property type="entry name" value="PHO4"/>
    <property type="match status" value="1"/>
</dbReference>
<keyword evidence="6" id="KW-0592">Phosphate transport</keyword>
<keyword evidence="4 6" id="KW-1133">Transmembrane helix</keyword>
<sequence>METLFLVVVVILFTLAIFDLYVGVSNDAVNFLNSAVGSKAATFKTLMVVASLGIFIGAAMSNGMMDIARHGIFQPEHYYATELLYLFVAVMITDVILLDAFNSFGMPTSTTVSMVFELLGGSVALAMFKMHDDPSLTLGMLLNTEKALSVIIAIFVSVAIAFFFGTLVQYLARLIFSFNFKKNLKWKIGIFGGLAITAIIYFMLIKGLKDASYMTPEFKEWIHDNTLLVVGCCFVFFTILMQILYFLKVNVFKVIVLTGTFSLALAFAGNDLVNFIGVPLAGYSTYHDYMNLGNGVGFDNFLMDSLNGPAKTPIIFLIASGAIMVFALITSKKAHRVTQTEVNLGKQDEGSEMFGSSPIARTIVRKTTVAGKAIAKIIPQKALDWADSRFNKDEMILENHAAFDLVRASVNLVLSGLLIALGTSLKLPLSTTYVTFMVAMGSSLADRAWTRESAVYRVTGVMSVIGGWLFTAFAAFMACFILTCIIHWGGFVAIIILFIGLFIFMYLNRHKGAIENDKIQDDLITKVQNSESDALSIKLMKQHYQEVMSQLLQSQASLYKSITEGLLDNNLKILRKSITELKDNKFLLKNSRRKEIVAMRKMKNQSEMIQASSWLHQGFSSCEQMLYCLRRVCDPCKEHVDNNFTPIPQEYADEFIPVRNDLYNLMTRVEATVASYDFSKKGEIVDEIDALKDRFKAIRKKRTEDMSAAQYNPDLMMLYVTILQESEELLYQMKHFIKAASEYLK</sequence>
<dbReference type="GO" id="GO:0005315">
    <property type="term" value="F:phosphate transmembrane transporter activity"/>
    <property type="evidence" value="ECO:0007669"/>
    <property type="project" value="InterPro"/>
</dbReference>
<evidence type="ECO:0000256" key="4">
    <source>
        <dbReference type="ARBA" id="ARBA00022989"/>
    </source>
</evidence>
<evidence type="ECO:0000256" key="2">
    <source>
        <dbReference type="ARBA" id="ARBA00022448"/>
    </source>
</evidence>
<dbReference type="Proteomes" id="UP000823597">
    <property type="component" value="Unassembled WGS sequence"/>
</dbReference>
<feature type="transmembrane region" description="Helical" evidence="6">
    <location>
        <begin position="461"/>
        <end position="483"/>
    </location>
</feature>
<evidence type="ECO:0000313" key="8">
    <source>
        <dbReference type="Proteomes" id="UP000823597"/>
    </source>
</evidence>
<feature type="transmembrane region" description="Helical" evidence="6">
    <location>
        <begin position="254"/>
        <end position="276"/>
    </location>
</feature>
<evidence type="ECO:0000256" key="5">
    <source>
        <dbReference type="ARBA" id="ARBA00023136"/>
    </source>
</evidence>
<feature type="transmembrane region" description="Helical" evidence="6">
    <location>
        <begin position="184"/>
        <end position="205"/>
    </location>
</feature>
<feature type="transmembrane region" description="Helical" evidence="6">
    <location>
        <begin position="110"/>
        <end position="128"/>
    </location>
</feature>
<proteinExistence type="inferred from homology"/>
<dbReference type="PANTHER" id="PTHR11101:SF16">
    <property type="entry name" value="PHOSPHATE TRANSPORTER"/>
    <property type="match status" value="1"/>
</dbReference>
<evidence type="ECO:0000256" key="3">
    <source>
        <dbReference type="ARBA" id="ARBA00022692"/>
    </source>
</evidence>
<evidence type="ECO:0000313" key="7">
    <source>
        <dbReference type="EMBL" id="MBO8464862.1"/>
    </source>
</evidence>
<dbReference type="InterPro" id="IPR001204">
    <property type="entry name" value="Phos_transporter"/>
</dbReference>
<comment type="subcellular location">
    <subcellularLocation>
        <location evidence="1 6">Membrane</location>
        <topology evidence="1 6">Multi-pass membrane protein</topology>
    </subcellularLocation>
</comment>
<dbReference type="EMBL" id="JADIME010000029">
    <property type="protein sequence ID" value="MBO8464862.1"/>
    <property type="molecule type" value="Genomic_DNA"/>
</dbReference>
<keyword evidence="5 6" id="KW-0472">Membrane</keyword>
<feature type="transmembrane region" description="Helical" evidence="6">
    <location>
        <begin position="148"/>
        <end position="172"/>
    </location>
</feature>
<evidence type="ECO:0000256" key="6">
    <source>
        <dbReference type="RuleBase" id="RU363058"/>
    </source>
</evidence>
<gene>
    <name evidence="7" type="ORF">IAB93_02550</name>
</gene>
<protein>
    <recommendedName>
        <fullName evidence="6">Phosphate transporter</fullName>
    </recommendedName>
</protein>
<reference evidence="7" key="2">
    <citation type="journal article" date="2021" name="PeerJ">
        <title>Extensive microbial diversity within the chicken gut microbiome revealed by metagenomics and culture.</title>
        <authorList>
            <person name="Gilroy R."/>
            <person name="Ravi A."/>
            <person name="Getino M."/>
            <person name="Pursley I."/>
            <person name="Horton D.L."/>
            <person name="Alikhan N.F."/>
            <person name="Baker D."/>
            <person name="Gharbi K."/>
            <person name="Hall N."/>
            <person name="Watson M."/>
            <person name="Adriaenssens E.M."/>
            <person name="Foster-Nyarko E."/>
            <person name="Jarju S."/>
            <person name="Secka A."/>
            <person name="Antonio M."/>
            <person name="Oren A."/>
            <person name="Chaudhuri R.R."/>
            <person name="La Ragione R."/>
            <person name="Hildebrand F."/>
            <person name="Pallen M.J."/>
        </authorList>
    </citation>
    <scope>NUCLEOTIDE SEQUENCE</scope>
    <source>
        <strain evidence="7">10037</strain>
    </source>
</reference>
<feature type="transmembrane region" description="Helical" evidence="6">
    <location>
        <begin position="45"/>
        <end position="65"/>
    </location>
</feature>
<accession>A0A9D9I3D3</accession>
<feature type="transmembrane region" description="Helical" evidence="6">
    <location>
        <begin position="6"/>
        <end position="24"/>
    </location>
</feature>